<reference evidence="1" key="1">
    <citation type="journal article" date="2021" name="PeerJ">
        <title>Extensive microbial diversity within the chicken gut microbiome revealed by metagenomics and culture.</title>
        <authorList>
            <person name="Gilroy R."/>
            <person name="Ravi A."/>
            <person name="Getino M."/>
            <person name="Pursley I."/>
            <person name="Horton D.L."/>
            <person name="Alikhan N.F."/>
            <person name="Baker D."/>
            <person name="Gharbi K."/>
            <person name="Hall N."/>
            <person name="Watson M."/>
            <person name="Adriaenssens E.M."/>
            <person name="Foster-Nyarko E."/>
            <person name="Jarju S."/>
            <person name="Secka A."/>
            <person name="Antonio M."/>
            <person name="Oren A."/>
            <person name="Chaudhuri R.R."/>
            <person name="La Ragione R."/>
            <person name="Hildebrand F."/>
            <person name="Pallen M.J."/>
        </authorList>
    </citation>
    <scope>NUCLEOTIDE SEQUENCE</scope>
    <source>
        <strain evidence="1">ChiHecec2B26-12326</strain>
    </source>
</reference>
<dbReference type="PANTHER" id="PTHR21485:SF6">
    <property type="entry name" value="N-ACYLNEURAMINATE CYTIDYLYLTRANSFERASE-RELATED"/>
    <property type="match status" value="1"/>
</dbReference>
<dbReference type="InterPro" id="IPR003329">
    <property type="entry name" value="Cytidylyl_trans"/>
</dbReference>
<keyword evidence="1" id="KW-0548">Nucleotidyltransferase</keyword>
<accession>A0A9D1XTH5</accession>
<dbReference type="Proteomes" id="UP000823847">
    <property type="component" value="Unassembled WGS sequence"/>
</dbReference>
<comment type="caution">
    <text evidence="1">The sequence shown here is derived from an EMBL/GenBank/DDBJ whole genome shotgun (WGS) entry which is preliminary data.</text>
</comment>
<dbReference type="SUPFAM" id="SSF53448">
    <property type="entry name" value="Nucleotide-diphospho-sugar transferases"/>
    <property type="match status" value="1"/>
</dbReference>
<dbReference type="InterPro" id="IPR050793">
    <property type="entry name" value="CMP-NeuNAc_synthase"/>
</dbReference>
<evidence type="ECO:0000313" key="2">
    <source>
        <dbReference type="Proteomes" id="UP000823847"/>
    </source>
</evidence>
<dbReference type="GO" id="GO:0008781">
    <property type="term" value="F:N-acylneuraminate cytidylyltransferase activity"/>
    <property type="evidence" value="ECO:0007669"/>
    <property type="project" value="TreeGrafter"/>
</dbReference>
<dbReference type="Pfam" id="PF02348">
    <property type="entry name" value="CTP_transf_3"/>
    <property type="match status" value="1"/>
</dbReference>
<protein>
    <submittedName>
        <fullName evidence="1">Acylneuraminate cytidylyltransferase family protein</fullName>
    </submittedName>
</protein>
<dbReference type="PANTHER" id="PTHR21485">
    <property type="entry name" value="HAD SUPERFAMILY MEMBERS CMAS AND KDSC"/>
    <property type="match status" value="1"/>
</dbReference>
<name>A0A9D1XTH5_9BACT</name>
<keyword evidence="1" id="KW-0808">Transferase</keyword>
<dbReference type="EMBL" id="DXEN01000078">
    <property type="protein sequence ID" value="HIX87021.1"/>
    <property type="molecule type" value="Genomic_DNA"/>
</dbReference>
<dbReference type="AlphaFoldDB" id="A0A9D1XTH5"/>
<reference evidence="1" key="2">
    <citation type="submission" date="2021-04" db="EMBL/GenBank/DDBJ databases">
        <authorList>
            <person name="Gilroy R."/>
        </authorList>
    </citation>
    <scope>NUCLEOTIDE SEQUENCE</scope>
    <source>
        <strain evidence="1">ChiHecec2B26-12326</strain>
    </source>
</reference>
<gene>
    <name evidence="1" type="ORF">H9848_10525</name>
</gene>
<proteinExistence type="predicted"/>
<dbReference type="Gene3D" id="3.90.550.10">
    <property type="entry name" value="Spore Coat Polysaccharide Biosynthesis Protein SpsA, Chain A"/>
    <property type="match status" value="1"/>
</dbReference>
<organism evidence="1 2">
    <name type="scientific">Candidatus Parabacteroides intestinigallinarum</name>
    <dbReference type="NCBI Taxonomy" id="2838722"/>
    <lineage>
        <taxon>Bacteria</taxon>
        <taxon>Pseudomonadati</taxon>
        <taxon>Bacteroidota</taxon>
        <taxon>Bacteroidia</taxon>
        <taxon>Bacteroidales</taxon>
        <taxon>Tannerellaceae</taxon>
        <taxon>Parabacteroides</taxon>
    </lineage>
</organism>
<sequence length="240" mass="27315">MNVLITICARGGSKGIPGKNIKPINDKPLIGYTIDVAYQFKEHFQSVDIALSTDSDEIRKIAYSCGLPSDYKRPDYLANDTVGKIDAIKDILLYSENKNHCKYDYVLDLDVTSPLRTLQDLTDAFAILQKDENAVNLFSVNEAGRSPYFNMVEQKSNGYFAQVVKPAGNVFTRQSAPKCYDLNASFYFYRRRFFEEGYRGAITDKSLIYVMPHVCFDMDHPIDFEFMSYLLGNGKLDFMS</sequence>
<dbReference type="CDD" id="cd02513">
    <property type="entry name" value="CMP-NeuAc_Synthase"/>
    <property type="match status" value="1"/>
</dbReference>
<dbReference type="InterPro" id="IPR029044">
    <property type="entry name" value="Nucleotide-diphossugar_trans"/>
</dbReference>
<evidence type="ECO:0000313" key="1">
    <source>
        <dbReference type="EMBL" id="HIX87021.1"/>
    </source>
</evidence>